<protein>
    <recommendedName>
        <fullName evidence="3">Transcriptional regulator</fullName>
    </recommendedName>
</protein>
<keyword evidence="2" id="KW-1185">Reference proteome</keyword>
<name>A0A512DRK7_9PROT</name>
<evidence type="ECO:0000313" key="1">
    <source>
        <dbReference type="EMBL" id="GEO39122.1"/>
    </source>
</evidence>
<dbReference type="Proteomes" id="UP000321523">
    <property type="component" value="Unassembled WGS sequence"/>
</dbReference>
<evidence type="ECO:0008006" key="3">
    <source>
        <dbReference type="Google" id="ProtNLM"/>
    </source>
</evidence>
<reference evidence="1 2" key="1">
    <citation type="submission" date="2019-07" db="EMBL/GenBank/DDBJ databases">
        <title>Whole genome shotgun sequence of Skermanella aerolata NBRC 106429.</title>
        <authorList>
            <person name="Hosoyama A."/>
            <person name="Uohara A."/>
            <person name="Ohji S."/>
            <person name="Ichikawa N."/>
        </authorList>
    </citation>
    <scope>NUCLEOTIDE SEQUENCE [LARGE SCALE GENOMIC DNA]</scope>
    <source>
        <strain evidence="1 2">NBRC 106429</strain>
    </source>
</reference>
<dbReference type="InterPro" id="IPR019238">
    <property type="entry name" value="AbiEi_2"/>
</dbReference>
<dbReference type="OrthoDB" id="5510301at2"/>
<dbReference type="RefSeq" id="WP_044432569.1">
    <property type="nucleotide sequence ID" value="NZ_BJYZ01000014.1"/>
</dbReference>
<organism evidence="1 2">
    <name type="scientific">Skermanella aerolata</name>
    <dbReference type="NCBI Taxonomy" id="393310"/>
    <lineage>
        <taxon>Bacteria</taxon>
        <taxon>Pseudomonadati</taxon>
        <taxon>Pseudomonadota</taxon>
        <taxon>Alphaproteobacteria</taxon>
        <taxon>Rhodospirillales</taxon>
        <taxon>Azospirillaceae</taxon>
        <taxon>Skermanella</taxon>
    </lineage>
</organism>
<gene>
    <name evidence="1" type="ORF">SAE02_32700</name>
</gene>
<dbReference type="AlphaFoldDB" id="A0A512DRK7"/>
<sequence length="353" mass="38440">MKDLELRAVEALTGLLGEVPIIELKAVKASTLIDNHEIDLLVSIDVAGHPHTLVCEIKSDVKSHHVPLALLKLGQRVASVGTNSTPVLLAPYFPPKAQELCRTFGAGFLDLEGNARLVFDGVFIERHVASKPAAERRELKSIFKPKAAQVLRTMLRDPQHTWRVTELAEAAGVSLGHVSNVRTALLDRDWAGLDPGGLFLTAPDALLDAWRDVYDPPAGVRTEFYTVLHGKAFEEAVRRASCIDDQAGNAVLASFSAAHWLAPYARTGSHSFYADETGLDLLKQALKLSFASKGANIIVNRLSDIGIFRDTVEPAPGIFCTSPVQTYLDLSCAGERGVEAAEHLRLQKLNWSK</sequence>
<proteinExistence type="predicted"/>
<evidence type="ECO:0000313" key="2">
    <source>
        <dbReference type="Proteomes" id="UP000321523"/>
    </source>
</evidence>
<comment type="caution">
    <text evidence="1">The sequence shown here is derived from an EMBL/GenBank/DDBJ whole genome shotgun (WGS) entry which is preliminary data.</text>
</comment>
<dbReference type="EMBL" id="BJYZ01000014">
    <property type="protein sequence ID" value="GEO39122.1"/>
    <property type="molecule type" value="Genomic_DNA"/>
</dbReference>
<dbReference type="Pfam" id="PF09952">
    <property type="entry name" value="AbiEi_2"/>
    <property type="match status" value="1"/>
</dbReference>
<accession>A0A512DRK7</accession>